<reference evidence="2" key="1">
    <citation type="submission" date="2020-10" db="EMBL/GenBank/DDBJ databases">
        <authorList>
            <person name="Gilroy R."/>
        </authorList>
    </citation>
    <scope>NUCLEOTIDE SEQUENCE</scope>
    <source>
        <strain evidence="2">B1-13419</strain>
    </source>
</reference>
<feature type="domain" description="WYL" evidence="1">
    <location>
        <begin position="8"/>
        <end position="69"/>
    </location>
</feature>
<accession>A0A9D9NI00</accession>
<dbReference type="Proteomes" id="UP000823757">
    <property type="component" value="Unassembled WGS sequence"/>
</dbReference>
<sequence>MNIKTATKKIEDAIVGRKVLELSCIADDNDKRDFTVIPLCIKEYEGKQYLIATSRLDRWFAFDIDRITAMGEYCTYSTDRELNVEDITDKVFLEGEYIDGYYFARDKDDEPDPEALRDELKKIEADIKGLVGPRGNEYYIGLPDDLDREKLENLLSSRRHCLGMLFRKDPEGVKHFRKINRYLKDLTDRMYKRAAKIYRQYLSAGMDDGFDDDFMIDADLRFYYGGEEPIAILGDEEYYGSDFEYMLDVICEFCDKSPTCGASFTKSLRKTDRVEMSDKELDLYNSDDEMDWGELKIWIPELEGIKICHAVNEICVYDNGYSVPDLLRMNSFWREVKGIYQNIRNQEGVRI</sequence>
<dbReference type="InterPro" id="IPR026881">
    <property type="entry name" value="WYL_dom"/>
</dbReference>
<evidence type="ECO:0000313" key="2">
    <source>
        <dbReference type="EMBL" id="MBO8474346.1"/>
    </source>
</evidence>
<gene>
    <name evidence="2" type="ORF">IAB91_03515</name>
</gene>
<reference evidence="2" key="2">
    <citation type="journal article" date="2021" name="PeerJ">
        <title>Extensive microbial diversity within the chicken gut microbiome revealed by metagenomics and culture.</title>
        <authorList>
            <person name="Gilroy R."/>
            <person name="Ravi A."/>
            <person name="Getino M."/>
            <person name="Pursley I."/>
            <person name="Horton D.L."/>
            <person name="Alikhan N.F."/>
            <person name="Baker D."/>
            <person name="Gharbi K."/>
            <person name="Hall N."/>
            <person name="Watson M."/>
            <person name="Adriaenssens E.M."/>
            <person name="Foster-Nyarko E."/>
            <person name="Jarju S."/>
            <person name="Secka A."/>
            <person name="Antonio M."/>
            <person name="Oren A."/>
            <person name="Chaudhuri R.R."/>
            <person name="La Ragione R."/>
            <person name="Hildebrand F."/>
            <person name="Pallen M.J."/>
        </authorList>
    </citation>
    <scope>NUCLEOTIDE SEQUENCE</scope>
    <source>
        <strain evidence="2">B1-13419</strain>
    </source>
</reference>
<organism evidence="2 3">
    <name type="scientific">Candidatus Cryptobacteroides faecigallinarum</name>
    <dbReference type="NCBI Taxonomy" id="2840763"/>
    <lineage>
        <taxon>Bacteria</taxon>
        <taxon>Pseudomonadati</taxon>
        <taxon>Bacteroidota</taxon>
        <taxon>Bacteroidia</taxon>
        <taxon>Bacteroidales</taxon>
        <taxon>Candidatus Cryptobacteroides</taxon>
    </lineage>
</organism>
<evidence type="ECO:0000259" key="1">
    <source>
        <dbReference type="Pfam" id="PF13280"/>
    </source>
</evidence>
<comment type="caution">
    <text evidence="2">The sequence shown here is derived from an EMBL/GenBank/DDBJ whole genome shotgun (WGS) entry which is preliminary data.</text>
</comment>
<proteinExistence type="predicted"/>
<name>A0A9D9NI00_9BACT</name>
<dbReference type="EMBL" id="JADIMD010000046">
    <property type="protein sequence ID" value="MBO8474346.1"/>
    <property type="molecule type" value="Genomic_DNA"/>
</dbReference>
<evidence type="ECO:0000313" key="3">
    <source>
        <dbReference type="Proteomes" id="UP000823757"/>
    </source>
</evidence>
<dbReference type="AlphaFoldDB" id="A0A9D9NI00"/>
<dbReference type="Pfam" id="PF13280">
    <property type="entry name" value="WYL"/>
    <property type="match status" value="1"/>
</dbReference>
<protein>
    <recommendedName>
        <fullName evidence="1">WYL domain-containing protein</fullName>
    </recommendedName>
</protein>